<organism evidence="3 4">
    <name type="scientific">Kolteria novifilia</name>
    <dbReference type="NCBI Taxonomy" id="2527975"/>
    <lineage>
        <taxon>Bacteria</taxon>
        <taxon>Pseudomonadati</taxon>
        <taxon>Planctomycetota</taxon>
        <taxon>Planctomycetia</taxon>
        <taxon>Kolteriales</taxon>
        <taxon>Kolteriaceae</taxon>
        <taxon>Kolteria</taxon>
    </lineage>
</organism>
<feature type="compositionally biased region" description="Basic and acidic residues" evidence="1">
    <location>
        <begin position="278"/>
        <end position="287"/>
    </location>
</feature>
<feature type="transmembrane region" description="Helical" evidence="2">
    <location>
        <begin position="12"/>
        <end position="32"/>
    </location>
</feature>
<feature type="region of interest" description="Disordered" evidence="1">
    <location>
        <begin position="348"/>
        <end position="368"/>
    </location>
</feature>
<dbReference type="KEGG" id="knv:Pan216_35310"/>
<feature type="region of interest" description="Disordered" evidence="1">
    <location>
        <begin position="589"/>
        <end position="638"/>
    </location>
</feature>
<feature type="compositionally biased region" description="Basic and acidic residues" evidence="1">
    <location>
        <begin position="589"/>
        <end position="607"/>
    </location>
</feature>
<proteinExistence type="predicted"/>
<feature type="compositionally biased region" description="Acidic residues" evidence="1">
    <location>
        <begin position="350"/>
        <end position="362"/>
    </location>
</feature>
<dbReference type="RefSeq" id="WP_145259567.1">
    <property type="nucleotide sequence ID" value="NZ_CP036279.1"/>
</dbReference>
<keyword evidence="4" id="KW-1185">Reference proteome</keyword>
<feature type="region of interest" description="Disordered" evidence="1">
    <location>
        <begin position="1038"/>
        <end position="1067"/>
    </location>
</feature>
<feature type="compositionally biased region" description="Polar residues" evidence="1">
    <location>
        <begin position="1047"/>
        <end position="1056"/>
    </location>
</feature>
<feature type="compositionally biased region" description="Basic and acidic residues" evidence="1">
    <location>
        <begin position="619"/>
        <end position="638"/>
    </location>
</feature>
<evidence type="ECO:0000256" key="2">
    <source>
        <dbReference type="SAM" id="Phobius"/>
    </source>
</evidence>
<evidence type="ECO:0000256" key="1">
    <source>
        <dbReference type="SAM" id="MobiDB-lite"/>
    </source>
</evidence>
<keyword evidence="2" id="KW-0472">Membrane</keyword>
<dbReference type="Gene3D" id="2.60.450.10">
    <property type="entry name" value="Lipopolysaccharide (LPS) transport protein A like domain"/>
    <property type="match status" value="1"/>
</dbReference>
<evidence type="ECO:0008006" key="5">
    <source>
        <dbReference type="Google" id="ProtNLM"/>
    </source>
</evidence>
<dbReference type="Proteomes" id="UP000317093">
    <property type="component" value="Chromosome"/>
</dbReference>
<evidence type="ECO:0000313" key="4">
    <source>
        <dbReference type="Proteomes" id="UP000317093"/>
    </source>
</evidence>
<feature type="region of interest" description="Disordered" evidence="1">
    <location>
        <begin position="526"/>
        <end position="574"/>
    </location>
</feature>
<gene>
    <name evidence="3" type="ORF">Pan216_35310</name>
</gene>
<dbReference type="AlphaFoldDB" id="A0A518B6R6"/>
<feature type="compositionally biased region" description="Basic and acidic residues" evidence="1">
    <location>
        <begin position="1057"/>
        <end position="1067"/>
    </location>
</feature>
<keyword evidence="2" id="KW-0812">Transmembrane</keyword>
<protein>
    <recommendedName>
        <fullName evidence="5">OstA-like protein</fullName>
    </recommendedName>
</protein>
<reference evidence="3 4" key="1">
    <citation type="submission" date="2019-02" db="EMBL/GenBank/DDBJ databases">
        <title>Deep-cultivation of Planctomycetes and their phenomic and genomic characterization uncovers novel biology.</title>
        <authorList>
            <person name="Wiegand S."/>
            <person name="Jogler M."/>
            <person name="Boedeker C."/>
            <person name="Pinto D."/>
            <person name="Vollmers J."/>
            <person name="Rivas-Marin E."/>
            <person name="Kohn T."/>
            <person name="Peeters S.H."/>
            <person name="Heuer A."/>
            <person name="Rast P."/>
            <person name="Oberbeckmann S."/>
            <person name="Bunk B."/>
            <person name="Jeske O."/>
            <person name="Meyerdierks A."/>
            <person name="Storesund J.E."/>
            <person name="Kallscheuer N."/>
            <person name="Luecker S."/>
            <person name="Lage O.M."/>
            <person name="Pohl T."/>
            <person name="Merkel B.J."/>
            <person name="Hornburger P."/>
            <person name="Mueller R.-W."/>
            <person name="Bruemmer F."/>
            <person name="Labrenz M."/>
            <person name="Spormann A.M."/>
            <person name="Op den Camp H."/>
            <person name="Overmann J."/>
            <person name="Amann R."/>
            <person name="Jetten M.S.M."/>
            <person name="Mascher T."/>
            <person name="Medema M.H."/>
            <person name="Devos D.P."/>
            <person name="Kaster A.-K."/>
            <person name="Ovreas L."/>
            <person name="Rohde M."/>
            <person name="Galperin M.Y."/>
            <person name="Jogler C."/>
        </authorList>
    </citation>
    <scope>NUCLEOTIDE SEQUENCE [LARGE SCALE GENOMIC DNA]</scope>
    <source>
        <strain evidence="3 4">Pan216</strain>
    </source>
</reference>
<name>A0A518B6R6_9BACT</name>
<accession>A0A518B6R6</accession>
<keyword evidence="2" id="KW-1133">Transmembrane helix</keyword>
<dbReference type="OrthoDB" id="208320at2"/>
<evidence type="ECO:0000313" key="3">
    <source>
        <dbReference type="EMBL" id="QDU62664.1"/>
    </source>
</evidence>
<sequence>MERLLNSKQTFTGFLTMMVLMLAYGLYAHTFGGLTDFPQLEPDEQVPLEFTQSVSPVVRESEIAALRGFGPNCDELKAPLILESRKRTGPDVVPGRGVGLFVYATDYEILKVDGTPKRIRLHPFSLVYITRTGEGTQETDEISTVRGEEAILEFDRPIEMTKLSGVKPIAGWVRGKVNLKSNRRTKDPRDDIILLTEKLLYSEERNKIWADDAIRLIDKEATVTGVGMEVELYPKGPEVEGKRKSEAKKISIFRNVRFDLLVDQDSGFLAPGPVAKSEPGEEKEEKPPTPVTVTARGPFTFDLETNLARFQKSVQVLRRSPAKEGREGEYFDQLECDELALQFKKKVNEGDEEPTPEVEEENVANKDRGKRQLELKTTVATGEHVILLSDSQNLQATGNYLYYDAESKQAVLRGAKEMIAIHENAEIHARSLIIEQGEDSGGETKGIRNLIADGPNGWLEIADPKDRQAGKSQLRVRWKGRLNLVSKPGTERRLVTITDSVELEDERNALTSDKLKIWLVPVPVHDEDEEEDSKPDGKLLAQGEEPKKKRPRRRLQPVKLEATGNVSSHSDDMTVLTESLGMDIVHRAPARTEKKSQAPKEPTEAPAKKVARGPASKPKANEESKPIPREEPKRKQEPLDVRAKRVVLIVEQAGNRTTPISAWAEGDVLVTQTPTDADKDAFEIRGQVLQFERKAEGDIVEVGGSNKRLAFIKSTELTLAANQKINLDETRNRVQVTGRGYLTIVNDNDLTGKKRDRPGVVRVDWDRSMDFDGKLATFEGSVVAHQDTAEIHCAIMDVAFDQRLNFRALRENKNRKKTKYRIETIDCDKDVIVYDGQRQGNLVTRYVTLRSRELHYDNLFHQAIATGPGDVQVVERRPPRDKAGKPQSPFLMTWVSFTGEMRANNENKTSKFFDDIHIVHAPIGQLDERINPNELPPGSMMVEAADSAEMGQWEDDDGKKFRDFRAEGNVRVEARGEYWGQCDRLSYSEQLDRLVFASVQRHKAQFYRQMRVGEKPVEFRAREIKFWRTSGKISTTGSDGFHGFDISPNSTGGRNSTEARAREKAPR</sequence>
<feature type="region of interest" description="Disordered" evidence="1">
    <location>
        <begin position="271"/>
        <end position="296"/>
    </location>
</feature>
<dbReference type="EMBL" id="CP036279">
    <property type="protein sequence ID" value="QDU62664.1"/>
    <property type="molecule type" value="Genomic_DNA"/>
</dbReference>